<dbReference type="EMBL" id="QUWV01000001">
    <property type="protein sequence ID" value="RFD21575.1"/>
    <property type="molecule type" value="Genomic_DNA"/>
</dbReference>
<dbReference type="AlphaFoldDB" id="A0A371Z508"/>
<evidence type="ECO:0000313" key="6">
    <source>
        <dbReference type="Proteomes" id="UP000262371"/>
    </source>
</evidence>
<dbReference type="GO" id="GO:0004553">
    <property type="term" value="F:hydrolase activity, hydrolyzing O-glycosyl compounds"/>
    <property type="evidence" value="ECO:0007669"/>
    <property type="project" value="InterPro"/>
</dbReference>
<name>A0A371Z508_9PROT</name>
<evidence type="ECO:0000256" key="3">
    <source>
        <dbReference type="RuleBase" id="RU361153"/>
    </source>
</evidence>
<dbReference type="InterPro" id="IPR017853">
    <property type="entry name" value="GH"/>
</dbReference>
<dbReference type="SUPFAM" id="SSF51445">
    <property type="entry name" value="(Trans)glycosidases"/>
    <property type="match status" value="1"/>
</dbReference>
<dbReference type="Gene3D" id="3.20.20.80">
    <property type="entry name" value="Glycosidases"/>
    <property type="match status" value="1"/>
</dbReference>
<dbReference type="Pfam" id="PF00150">
    <property type="entry name" value="Cellulase"/>
    <property type="match status" value="1"/>
</dbReference>
<dbReference type="InterPro" id="IPR001547">
    <property type="entry name" value="Glyco_hydro_5"/>
</dbReference>
<feature type="domain" description="Glycoside hydrolase family 5" evidence="4">
    <location>
        <begin position="50"/>
        <end position="329"/>
    </location>
</feature>
<keyword evidence="2 3" id="KW-0326">Glycosidase</keyword>
<sequence>MDLTRRLLLSGLSGAALAALPYNRRAWGNRKNTSVFICGINCSGLEDTPPGIPTEEMLHYYAAQGIRHIRLPGLWEHFQPQLGGELDADYCHIYRSVIEQCRALKINVICDPCHNYGHYRSQGQDLRLGDGNLTADLFADFWKKFIHVFGDMPNISGLDLMGEPTNLPGPSIAEQSHIWQDAAQAAITAIRQAGDKRPVWVEGYGSSSAAAWPTNNPMLHLLHDPLQRLVFSAHCYLDRDNSGTHYYWDEEVAAGDMVSGSALTADVGIKRITPFVEWLRDHGLNGNIGECGVGRQDRPDGQDDTGWLVALEKTIRFCYNNSLPFYYWGTGKDFGPSYPYGLEIDNGKTAPQWAILKKYL</sequence>
<keyword evidence="1 3" id="KW-0378">Hydrolase</keyword>
<comment type="similarity">
    <text evidence="3">Belongs to the glycosyl hydrolase 5 (cellulase A) family.</text>
</comment>
<keyword evidence="6" id="KW-1185">Reference proteome</keyword>
<evidence type="ECO:0000259" key="4">
    <source>
        <dbReference type="Pfam" id="PF00150"/>
    </source>
</evidence>
<dbReference type="Proteomes" id="UP000262371">
    <property type="component" value="Unassembled WGS sequence"/>
</dbReference>
<evidence type="ECO:0000256" key="2">
    <source>
        <dbReference type="ARBA" id="ARBA00023295"/>
    </source>
</evidence>
<evidence type="ECO:0000256" key="1">
    <source>
        <dbReference type="ARBA" id="ARBA00022801"/>
    </source>
</evidence>
<organism evidence="5 6">
    <name type="scientific">Komagataeibacter melaceti</name>
    <dbReference type="NCBI Taxonomy" id="2766577"/>
    <lineage>
        <taxon>Bacteria</taxon>
        <taxon>Pseudomonadati</taxon>
        <taxon>Pseudomonadota</taxon>
        <taxon>Alphaproteobacteria</taxon>
        <taxon>Acetobacterales</taxon>
        <taxon>Acetobacteraceae</taxon>
        <taxon>Komagataeibacter</taxon>
    </lineage>
</organism>
<protein>
    <recommendedName>
        <fullName evidence="4">Glycoside hydrolase family 5 domain-containing protein</fullName>
    </recommendedName>
</protein>
<accession>A0A371Z508</accession>
<comment type="caution">
    <text evidence="5">The sequence shown here is derived from an EMBL/GenBank/DDBJ whole genome shotgun (WGS) entry which is preliminary data.</text>
</comment>
<dbReference type="PANTHER" id="PTHR34142:SF1">
    <property type="entry name" value="GLYCOSIDE HYDROLASE FAMILY 5 DOMAIN-CONTAINING PROTEIN"/>
    <property type="match status" value="1"/>
</dbReference>
<gene>
    <name evidence="5" type="ORF">DY926_00295</name>
</gene>
<proteinExistence type="inferred from homology"/>
<dbReference type="PANTHER" id="PTHR34142">
    <property type="entry name" value="ENDO-BETA-1,4-GLUCANASE A"/>
    <property type="match status" value="1"/>
</dbReference>
<evidence type="ECO:0000313" key="5">
    <source>
        <dbReference type="EMBL" id="RFD21575.1"/>
    </source>
</evidence>
<reference evidence="5 6" key="1">
    <citation type="submission" date="2018-08" db="EMBL/GenBank/DDBJ databases">
        <title>Komagataeibacter sp. AV 382.</title>
        <authorList>
            <person name="Skraban J."/>
            <person name="Trcek J."/>
        </authorList>
    </citation>
    <scope>NUCLEOTIDE SEQUENCE [LARGE SCALE GENOMIC DNA]</scope>
    <source>
        <strain evidence="5 6">AV 382</strain>
    </source>
</reference>
<dbReference type="GO" id="GO:0009251">
    <property type="term" value="P:glucan catabolic process"/>
    <property type="evidence" value="ECO:0007669"/>
    <property type="project" value="TreeGrafter"/>
</dbReference>
<dbReference type="OrthoDB" id="6769681at2"/>